<dbReference type="AlphaFoldDB" id="A0A2S5RFU0"/>
<dbReference type="Proteomes" id="UP000237865">
    <property type="component" value="Unassembled WGS sequence"/>
</dbReference>
<evidence type="ECO:0000313" key="1">
    <source>
        <dbReference type="EMBL" id="PPE06173.1"/>
    </source>
</evidence>
<dbReference type="EMBL" id="PHNE01000001">
    <property type="protein sequence ID" value="PPE06173.1"/>
    <property type="molecule type" value="Genomic_DNA"/>
</dbReference>
<accession>A0A2S5RFU0</accession>
<evidence type="ECO:0000313" key="2">
    <source>
        <dbReference type="Proteomes" id="UP000237865"/>
    </source>
</evidence>
<name>A0A2S5RFU0_9MOLU</name>
<protein>
    <submittedName>
        <fullName evidence="1">Uncharacterized protein</fullName>
    </submittedName>
</protein>
<keyword evidence="2" id="KW-1185">Reference proteome</keyword>
<proteinExistence type="predicted"/>
<reference evidence="1 2" key="1">
    <citation type="submission" date="2017-11" db="EMBL/GenBank/DDBJ databases">
        <title>Genome sequence of Entomoplasma lucivorax PIPN-2 (ATCC 49196).</title>
        <authorList>
            <person name="Lo W.-S."/>
            <person name="Gasparich G.E."/>
            <person name="Kuo C.-H."/>
        </authorList>
    </citation>
    <scope>NUCLEOTIDE SEQUENCE [LARGE SCALE GENOMIC DNA]</scope>
    <source>
        <strain evidence="1 2">PIPN-2</strain>
    </source>
</reference>
<comment type="caution">
    <text evidence="1">The sequence shown here is derived from an EMBL/GenBank/DDBJ whole genome shotgun (WGS) entry which is preliminary data.</text>
</comment>
<sequence>MKFLRNILIKAIYKTKKYKTCIKDYYILKFFKISLSSKIKVQYR</sequence>
<gene>
    <name evidence="1" type="ORF">ELUCI_v1c04640</name>
</gene>
<organism evidence="1 2">
    <name type="scientific">Williamsoniiplasma lucivorax</name>
    <dbReference type="NCBI Taxonomy" id="209274"/>
    <lineage>
        <taxon>Bacteria</taxon>
        <taxon>Bacillati</taxon>
        <taxon>Mycoplasmatota</taxon>
        <taxon>Mollicutes</taxon>
        <taxon>Entomoplasmatales</taxon>
        <taxon>Williamsoniiplasma</taxon>
    </lineage>
</organism>